<name>A0A7C4VK25_9DEIN</name>
<dbReference type="AlphaFoldDB" id="A0A7C4VK25"/>
<comment type="caution">
    <text evidence="1">The sequence shown here is derived from an EMBL/GenBank/DDBJ whole genome shotgun (WGS) entry which is preliminary data.</text>
</comment>
<accession>A0A7C4VK25</accession>
<dbReference type="EMBL" id="DRPZ01000099">
    <property type="protein sequence ID" value="HGY09162.1"/>
    <property type="molecule type" value="Genomic_DNA"/>
</dbReference>
<organism evidence="1">
    <name type="scientific">Oceanithermus profundus</name>
    <dbReference type="NCBI Taxonomy" id="187137"/>
    <lineage>
        <taxon>Bacteria</taxon>
        <taxon>Thermotogati</taxon>
        <taxon>Deinococcota</taxon>
        <taxon>Deinococci</taxon>
        <taxon>Thermales</taxon>
        <taxon>Thermaceae</taxon>
        <taxon>Oceanithermus</taxon>
    </lineage>
</organism>
<gene>
    <name evidence="1" type="ORF">ENK37_03780</name>
</gene>
<reference evidence="1" key="1">
    <citation type="journal article" date="2020" name="mSystems">
        <title>Genome- and Community-Level Interaction Insights into Carbon Utilization and Element Cycling Functions of Hydrothermarchaeota in Hydrothermal Sediment.</title>
        <authorList>
            <person name="Zhou Z."/>
            <person name="Liu Y."/>
            <person name="Xu W."/>
            <person name="Pan J."/>
            <person name="Luo Z.H."/>
            <person name="Li M."/>
        </authorList>
    </citation>
    <scope>NUCLEOTIDE SEQUENCE [LARGE SCALE GENOMIC DNA]</scope>
    <source>
        <strain evidence="1">HyVt-570</strain>
    </source>
</reference>
<dbReference type="Proteomes" id="UP000885759">
    <property type="component" value="Unassembled WGS sequence"/>
</dbReference>
<evidence type="ECO:0000313" key="1">
    <source>
        <dbReference type="EMBL" id="HGY09162.1"/>
    </source>
</evidence>
<protein>
    <submittedName>
        <fullName evidence="1">Uncharacterized protein</fullName>
    </submittedName>
</protein>
<proteinExistence type="predicted"/>
<sequence length="89" mass="10169">MFQGGEGPDPMAEDPERLRARLERLFEAPPTRERDGEVALVFLALAAQTGGAERERAFLAGYSYARTSRHPEARERAERLREELAAWRR</sequence>